<accession>A0A2W7NU17</accession>
<evidence type="ECO:0000256" key="9">
    <source>
        <dbReference type="ARBA" id="ARBA00023136"/>
    </source>
</evidence>
<keyword evidence="10" id="KW-0998">Cell outer membrane</keyword>
<dbReference type="PRINTS" id="PR00182">
    <property type="entry name" value="ECOLNEIPORIN"/>
</dbReference>
<keyword evidence="9" id="KW-0472">Membrane</keyword>
<dbReference type="InterPro" id="IPR002299">
    <property type="entry name" value="Porin_Neis"/>
</dbReference>
<dbReference type="EMBL" id="QKZN01000009">
    <property type="protein sequence ID" value="PZX24824.1"/>
    <property type="molecule type" value="Genomic_DNA"/>
</dbReference>
<evidence type="ECO:0000313" key="15">
    <source>
        <dbReference type="Proteomes" id="UP000249638"/>
    </source>
</evidence>
<sequence length="385" mass="40653">MKKTASHWLPAAGLLPVAALAIALAAGRAHAAPGVTVYGIVSTAVRYTSNLDGHHHDQAALVSGGMVGSRFGLKGDEDLGGGQHAIFQLEAGIGSDDGRASYQALFGRQAYAGLSGDWGSLTFGRQYNALNNIGWAFNPLDQGWGNFWSDPIYLGGDIFFQDYRIDHSVVYKKSAGPLTLQLDYGAGGQAGSLARGATLGGGLMLQQGALALGAAYDQRRSADGGGTVRNYAVGGSYAAGKATFYVGHMGRRESTPESTPESTRESARHHDTGGARFNIAFAGLGYQLTPALHLSGAYYRYWQRGHVTTQFLQVPVAMGSGNADSVAVVADYALSRRTSLYLEADVVRARGGAVGRETEYWAGTPATDVARSTRVGVMLGMRHHF</sequence>
<keyword evidence="8" id="KW-0626">Porin</keyword>
<comment type="caution">
    <text evidence="14">The sequence shown here is derived from an EMBL/GenBank/DDBJ whole genome shotgun (WGS) entry which is preliminary data.</text>
</comment>
<evidence type="ECO:0000256" key="10">
    <source>
        <dbReference type="ARBA" id="ARBA00023237"/>
    </source>
</evidence>
<keyword evidence="4" id="KW-1134">Transmembrane beta strand</keyword>
<dbReference type="Gene3D" id="2.40.160.10">
    <property type="entry name" value="Porin"/>
    <property type="match status" value="1"/>
</dbReference>
<evidence type="ECO:0000256" key="2">
    <source>
        <dbReference type="ARBA" id="ARBA00011233"/>
    </source>
</evidence>
<proteinExistence type="predicted"/>
<comment type="subcellular location">
    <subcellularLocation>
        <location evidence="1">Cell outer membrane</location>
        <topology evidence="1">Multi-pass membrane protein</topology>
    </subcellularLocation>
</comment>
<evidence type="ECO:0000256" key="6">
    <source>
        <dbReference type="ARBA" id="ARBA00022729"/>
    </source>
</evidence>
<evidence type="ECO:0000313" key="14">
    <source>
        <dbReference type="EMBL" id="PZX24824.1"/>
    </source>
</evidence>
<protein>
    <submittedName>
        <fullName evidence="14">Porin</fullName>
    </submittedName>
</protein>
<evidence type="ECO:0000256" key="1">
    <source>
        <dbReference type="ARBA" id="ARBA00004571"/>
    </source>
</evidence>
<keyword evidence="6 12" id="KW-0732">Signal</keyword>
<dbReference type="AlphaFoldDB" id="A0A2W7NU17"/>
<dbReference type="Proteomes" id="UP000249638">
    <property type="component" value="Unassembled WGS sequence"/>
</dbReference>
<feature type="chain" id="PRO_5016149111" evidence="12">
    <location>
        <begin position="32"/>
        <end position="385"/>
    </location>
</feature>
<gene>
    <name evidence="14" type="ORF">C7416_109227</name>
</gene>
<keyword evidence="3" id="KW-0813">Transport</keyword>
<dbReference type="CDD" id="cd00342">
    <property type="entry name" value="gram_neg_porins"/>
    <property type="match status" value="1"/>
</dbReference>
<feature type="signal peptide" evidence="12">
    <location>
        <begin position="1"/>
        <end position="31"/>
    </location>
</feature>
<dbReference type="Pfam" id="PF13609">
    <property type="entry name" value="Porin_4"/>
    <property type="match status" value="1"/>
</dbReference>
<feature type="domain" description="Porin" evidence="13">
    <location>
        <begin position="18"/>
        <end position="350"/>
    </location>
</feature>
<feature type="region of interest" description="Disordered" evidence="11">
    <location>
        <begin position="249"/>
        <end position="270"/>
    </location>
</feature>
<dbReference type="SUPFAM" id="SSF56935">
    <property type="entry name" value="Porins"/>
    <property type="match status" value="1"/>
</dbReference>
<keyword evidence="5" id="KW-0812">Transmembrane</keyword>
<evidence type="ECO:0000256" key="3">
    <source>
        <dbReference type="ARBA" id="ARBA00022448"/>
    </source>
</evidence>
<reference evidence="14" key="1">
    <citation type="submission" date="2018-06" db="EMBL/GenBank/DDBJ databases">
        <title>Genomic Encyclopedia of Type Strains, Phase IV (KMG-V): Genome sequencing to study the core and pangenomes of soil and plant-associated prokaryotes.</title>
        <authorList>
            <person name="Whitman W."/>
        </authorList>
    </citation>
    <scope>NUCLEOTIDE SEQUENCE [LARGE SCALE GENOMIC DNA]</scope>
    <source>
        <strain evidence="14">MLR2-44</strain>
    </source>
</reference>
<evidence type="ECO:0000259" key="13">
    <source>
        <dbReference type="Pfam" id="PF13609"/>
    </source>
</evidence>
<dbReference type="GO" id="GO:0034220">
    <property type="term" value="P:monoatomic ion transmembrane transport"/>
    <property type="evidence" value="ECO:0007669"/>
    <property type="project" value="InterPro"/>
</dbReference>
<evidence type="ECO:0000256" key="5">
    <source>
        <dbReference type="ARBA" id="ARBA00022692"/>
    </source>
</evidence>
<dbReference type="InterPro" id="IPR033900">
    <property type="entry name" value="Gram_neg_porin_domain"/>
</dbReference>
<keyword evidence="7" id="KW-0406">Ion transport</keyword>
<dbReference type="PANTHER" id="PTHR34501:SF9">
    <property type="entry name" value="MAJOR OUTER MEMBRANE PROTEIN P.IA"/>
    <property type="match status" value="1"/>
</dbReference>
<evidence type="ECO:0000256" key="11">
    <source>
        <dbReference type="SAM" id="MobiDB-lite"/>
    </source>
</evidence>
<evidence type="ECO:0000256" key="4">
    <source>
        <dbReference type="ARBA" id="ARBA00022452"/>
    </source>
</evidence>
<evidence type="ECO:0000256" key="12">
    <source>
        <dbReference type="SAM" id="SignalP"/>
    </source>
</evidence>
<evidence type="ECO:0000256" key="7">
    <source>
        <dbReference type="ARBA" id="ARBA00023065"/>
    </source>
</evidence>
<dbReference type="GO" id="GO:0015288">
    <property type="term" value="F:porin activity"/>
    <property type="evidence" value="ECO:0007669"/>
    <property type="project" value="UniProtKB-KW"/>
</dbReference>
<dbReference type="InterPro" id="IPR023614">
    <property type="entry name" value="Porin_dom_sf"/>
</dbReference>
<organism evidence="14 15">
    <name type="scientific">Cupriavidus phytorum</name>
    <dbReference type="NCBI Taxonomy" id="3024399"/>
    <lineage>
        <taxon>Bacteria</taxon>
        <taxon>Pseudomonadati</taxon>
        <taxon>Pseudomonadota</taxon>
        <taxon>Betaproteobacteria</taxon>
        <taxon>Burkholderiales</taxon>
        <taxon>Burkholderiaceae</taxon>
        <taxon>Cupriavidus</taxon>
    </lineage>
</organism>
<dbReference type="GO" id="GO:0046930">
    <property type="term" value="C:pore complex"/>
    <property type="evidence" value="ECO:0007669"/>
    <property type="project" value="UniProtKB-KW"/>
</dbReference>
<comment type="subunit">
    <text evidence="2">Homotrimer.</text>
</comment>
<evidence type="ECO:0000256" key="8">
    <source>
        <dbReference type="ARBA" id="ARBA00023114"/>
    </source>
</evidence>
<dbReference type="InterPro" id="IPR050298">
    <property type="entry name" value="Gram-neg_bact_OMP"/>
</dbReference>
<keyword evidence="15" id="KW-1185">Reference proteome</keyword>
<name>A0A2W7NU17_9BURK</name>
<dbReference type="PANTHER" id="PTHR34501">
    <property type="entry name" value="PROTEIN YDDL-RELATED"/>
    <property type="match status" value="1"/>
</dbReference>
<dbReference type="PRINTS" id="PR00184">
    <property type="entry name" value="NEISSPPORIN"/>
</dbReference>
<dbReference type="InterPro" id="IPR001702">
    <property type="entry name" value="Porin_Gram-ve"/>
</dbReference>
<dbReference type="GO" id="GO:0009279">
    <property type="term" value="C:cell outer membrane"/>
    <property type="evidence" value="ECO:0007669"/>
    <property type="project" value="UniProtKB-SubCell"/>
</dbReference>